<keyword evidence="1" id="KW-0560">Oxidoreductase</keyword>
<dbReference type="InterPro" id="IPR036188">
    <property type="entry name" value="FAD/NAD-bd_sf"/>
</dbReference>
<dbReference type="InterPro" id="IPR006076">
    <property type="entry name" value="FAD-dep_OxRdtase"/>
</dbReference>
<gene>
    <name evidence="3" type="ORF">GCM10009784_30270</name>
</gene>
<comment type="caution">
    <text evidence="3">The sequence shown here is derived from an EMBL/GenBank/DDBJ whole genome shotgun (WGS) entry which is preliminary data.</text>
</comment>
<evidence type="ECO:0000256" key="1">
    <source>
        <dbReference type="ARBA" id="ARBA00023002"/>
    </source>
</evidence>
<sequence>MTETADVVIVGGGIAGLSLAAALASDQRAQLRIILVEAEHSLAYHTSSRSARQLIPSYGPEAIQQLTARTLQLIREREDELPSPVLTPRSFMLIGSDNDVAARASGAMERLPWEEAVQLCPQIEPAARQQGYNAAGLDTTAVGCNTDVLLDHHRSAAEAGGTRIMTGARVHSVQRLRTAWEVGAGSQAVHAAVVVNAAGAWADELAVLSGVATQGMRPYRRTAAVVGADNIPAPDSPMVAAADDSFYFRRDDDGLLISPAETVPSVPEDAQPRPEDLEALIARLDSMTTLGIGSVMRAWTGLRTQVADGLPVVGFDPEAEGFFWLAGQGGYGFQTSSAIAELSAGLITGTGAGAAAGQSLASALAAGR</sequence>
<dbReference type="PANTHER" id="PTHR13847:SF287">
    <property type="entry name" value="FAD-DEPENDENT OXIDOREDUCTASE DOMAIN-CONTAINING PROTEIN 1"/>
    <property type="match status" value="1"/>
</dbReference>
<dbReference type="Gene3D" id="3.50.50.60">
    <property type="entry name" value="FAD/NAD(P)-binding domain"/>
    <property type="match status" value="1"/>
</dbReference>
<evidence type="ECO:0000259" key="2">
    <source>
        <dbReference type="Pfam" id="PF01266"/>
    </source>
</evidence>
<organism evidence="3 4">
    <name type="scientific">Arthrobacter parietis</name>
    <dbReference type="NCBI Taxonomy" id="271434"/>
    <lineage>
        <taxon>Bacteria</taxon>
        <taxon>Bacillati</taxon>
        <taxon>Actinomycetota</taxon>
        <taxon>Actinomycetes</taxon>
        <taxon>Micrococcales</taxon>
        <taxon>Micrococcaceae</taxon>
        <taxon>Arthrobacter</taxon>
    </lineage>
</organism>
<name>A0ABP5MRR4_9MICC</name>
<dbReference type="RefSeq" id="WP_277358316.1">
    <property type="nucleotide sequence ID" value="NZ_BAAAON010000010.1"/>
</dbReference>
<reference evidence="4" key="1">
    <citation type="journal article" date="2019" name="Int. J. Syst. Evol. Microbiol.">
        <title>The Global Catalogue of Microorganisms (GCM) 10K type strain sequencing project: providing services to taxonomists for standard genome sequencing and annotation.</title>
        <authorList>
            <consortium name="The Broad Institute Genomics Platform"/>
            <consortium name="The Broad Institute Genome Sequencing Center for Infectious Disease"/>
            <person name="Wu L."/>
            <person name="Ma J."/>
        </authorList>
    </citation>
    <scope>NUCLEOTIDE SEQUENCE [LARGE SCALE GENOMIC DNA]</scope>
    <source>
        <strain evidence="4">JCM 14917</strain>
    </source>
</reference>
<dbReference type="Gene3D" id="3.30.9.10">
    <property type="entry name" value="D-Amino Acid Oxidase, subunit A, domain 2"/>
    <property type="match status" value="1"/>
</dbReference>
<evidence type="ECO:0000313" key="4">
    <source>
        <dbReference type="Proteomes" id="UP001500974"/>
    </source>
</evidence>
<evidence type="ECO:0000313" key="3">
    <source>
        <dbReference type="EMBL" id="GAA2177906.1"/>
    </source>
</evidence>
<protein>
    <submittedName>
        <fullName evidence="3">FAD-dependent oxidoreductase</fullName>
    </submittedName>
</protein>
<dbReference type="Pfam" id="PF01266">
    <property type="entry name" value="DAO"/>
    <property type="match status" value="1"/>
</dbReference>
<dbReference type="PANTHER" id="PTHR13847">
    <property type="entry name" value="SARCOSINE DEHYDROGENASE-RELATED"/>
    <property type="match status" value="1"/>
</dbReference>
<feature type="domain" description="FAD dependent oxidoreductase" evidence="2">
    <location>
        <begin position="6"/>
        <end position="344"/>
    </location>
</feature>
<dbReference type="SUPFAM" id="SSF51905">
    <property type="entry name" value="FAD/NAD(P)-binding domain"/>
    <property type="match status" value="1"/>
</dbReference>
<proteinExistence type="predicted"/>
<accession>A0ABP5MRR4</accession>
<dbReference type="Proteomes" id="UP001500974">
    <property type="component" value="Unassembled WGS sequence"/>
</dbReference>
<dbReference type="EMBL" id="BAAAON010000010">
    <property type="protein sequence ID" value="GAA2177906.1"/>
    <property type="molecule type" value="Genomic_DNA"/>
</dbReference>
<keyword evidence="4" id="KW-1185">Reference proteome</keyword>